<dbReference type="Proteomes" id="UP000694390">
    <property type="component" value="Chromosome 15"/>
</dbReference>
<dbReference type="PANTHER" id="PTHR14947">
    <property type="entry name" value="ZINC FINGER PROTEIN"/>
    <property type="match status" value="1"/>
</dbReference>
<sequence length="222" mass="23985">IFVKNPSSFPFLRKRGSKFTHRTAKKPEEIAQPRHPSGKRSNVVNTGKASFGDPRRNPTSVIAGKSSMKAQPLVCTGGATWEESLLYALTKRNSTSVVTVGKASMTTGTSLDTRQLMFLEKSHISALTAGKVSARNQTLLDTRKPTSRRDSTNAPTAGKASARAQKSSDTREPTQQRSPINAPSVGKSSVRAQTSATTRESIQERNPTHATTAEKALTRAQH</sequence>
<dbReference type="InterPro" id="IPR039938">
    <property type="entry name" value="Sp4-like"/>
</dbReference>
<feature type="compositionally biased region" description="Polar residues" evidence="1">
    <location>
        <begin position="39"/>
        <end position="48"/>
    </location>
</feature>
<evidence type="ECO:0000256" key="1">
    <source>
        <dbReference type="SAM" id="MobiDB-lite"/>
    </source>
</evidence>
<reference evidence="2" key="1">
    <citation type="submission" date="2019-06" db="EMBL/GenBank/DDBJ databases">
        <title>G10K-VGP Goodes thornscrub tortoise genome, primary haplotype.</title>
        <authorList>
            <person name="Murphy B."/>
            <person name="Edwards T."/>
            <person name="Rhie A."/>
            <person name="Koren S."/>
            <person name="Phillippy A."/>
            <person name="Fedrigo O."/>
            <person name="Haase B."/>
            <person name="Mountcastle J."/>
            <person name="Lewin H."/>
            <person name="Damas J."/>
            <person name="Howe K."/>
            <person name="Formenti G."/>
            <person name="Myers G."/>
            <person name="Durbin R."/>
            <person name="Jarvis E.D."/>
        </authorList>
    </citation>
    <scope>NUCLEOTIDE SEQUENCE [LARGE SCALE GENOMIC DNA]</scope>
</reference>
<organism evidence="2 3">
    <name type="scientific">Gopherus evgoodei</name>
    <name type="common">Goodes thornscrub tortoise</name>
    <dbReference type="NCBI Taxonomy" id="1825980"/>
    <lineage>
        <taxon>Eukaryota</taxon>
        <taxon>Metazoa</taxon>
        <taxon>Chordata</taxon>
        <taxon>Craniata</taxon>
        <taxon>Vertebrata</taxon>
        <taxon>Euteleostomi</taxon>
        <taxon>Archelosauria</taxon>
        <taxon>Testudinata</taxon>
        <taxon>Testudines</taxon>
        <taxon>Cryptodira</taxon>
        <taxon>Durocryptodira</taxon>
        <taxon>Testudinoidea</taxon>
        <taxon>Testudinidae</taxon>
        <taxon>Gopherus</taxon>
    </lineage>
</organism>
<keyword evidence="3" id="KW-1185">Reference proteome</keyword>
<dbReference type="GeneTree" id="ENSGT01030000239515"/>
<feature type="compositionally biased region" description="Basic residues" evidence="1">
    <location>
        <begin position="12"/>
        <end position="24"/>
    </location>
</feature>
<feature type="compositionally biased region" description="Basic and acidic residues" evidence="1">
    <location>
        <begin position="141"/>
        <end position="151"/>
    </location>
</feature>
<name>A0A8C4W9Z4_9SAUR</name>
<accession>A0A8C4W9Z4</accession>
<feature type="region of interest" description="Disordered" evidence="1">
    <location>
        <begin position="136"/>
        <end position="222"/>
    </location>
</feature>
<evidence type="ECO:0000313" key="2">
    <source>
        <dbReference type="Ensembl" id="ENSGEVP00005012562.1"/>
    </source>
</evidence>
<proteinExistence type="predicted"/>
<evidence type="ECO:0000313" key="3">
    <source>
        <dbReference type="Proteomes" id="UP000694390"/>
    </source>
</evidence>
<feature type="region of interest" description="Disordered" evidence="1">
    <location>
        <begin position="1"/>
        <end position="57"/>
    </location>
</feature>
<reference evidence="2" key="2">
    <citation type="submission" date="2025-08" db="UniProtKB">
        <authorList>
            <consortium name="Ensembl"/>
        </authorList>
    </citation>
    <scope>IDENTIFICATION</scope>
</reference>
<dbReference type="Ensembl" id="ENSGEVT00005013154.1">
    <property type="protein sequence ID" value="ENSGEVP00005012562.1"/>
    <property type="gene ID" value="ENSGEVG00005008862.1"/>
</dbReference>
<dbReference type="AlphaFoldDB" id="A0A8C4W9Z4"/>
<dbReference type="PANTHER" id="PTHR14947:SF24">
    <property type="entry name" value="ZINC FINGER PROTEIN 781-RELATED"/>
    <property type="match status" value="1"/>
</dbReference>
<feature type="compositionally biased region" description="Polar residues" evidence="1">
    <location>
        <begin position="175"/>
        <end position="200"/>
    </location>
</feature>
<protein>
    <submittedName>
        <fullName evidence="2">Uncharacterized protein</fullName>
    </submittedName>
</protein>
<reference evidence="2" key="3">
    <citation type="submission" date="2025-09" db="UniProtKB">
        <authorList>
            <consortium name="Ensembl"/>
        </authorList>
    </citation>
    <scope>IDENTIFICATION</scope>
</reference>